<dbReference type="InterPro" id="IPR011856">
    <property type="entry name" value="tRNA_endonuc-like_dom_sf"/>
</dbReference>
<dbReference type="EMBL" id="HBIN01008066">
    <property type="protein sequence ID" value="CAE0435684.1"/>
    <property type="molecule type" value="Transcribed_RNA"/>
</dbReference>
<reference evidence="7" key="1">
    <citation type="submission" date="2021-01" db="EMBL/GenBank/DDBJ databases">
        <authorList>
            <person name="Corre E."/>
            <person name="Pelletier E."/>
            <person name="Niang G."/>
            <person name="Scheremetjew M."/>
            <person name="Finn R."/>
            <person name="Kale V."/>
            <person name="Holt S."/>
            <person name="Cochrane G."/>
            <person name="Meng A."/>
            <person name="Brown T."/>
            <person name="Cohen L."/>
        </authorList>
    </citation>
    <scope>NUCLEOTIDE SEQUENCE</scope>
    <source>
        <strain evidence="7">GSBS06</strain>
    </source>
</reference>
<dbReference type="GO" id="GO:0000213">
    <property type="term" value="F:tRNA-intron lyase activity"/>
    <property type="evidence" value="ECO:0007669"/>
    <property type="project" value="UniProtKB-EC"/>
</dbReference>
<dbReference type="AlphaFoldDB" id="A0A7S3LRE4"/>
<evidence type="ECO:0000313" key="7">
    <source>
        <dbReference type="EMBL" id="CAE0435684.1"/>
    </source>
</evidence>
<keyword evidence="4" id="KW-0456">Lyase</keyword>
<evidence type="ECO:0000256" key="2">
    <source>
        <dbReference type="ARBA" id="ARBA00012573"/>
    </source>
</evidence>
<dbReference type="GO" id="GO:0005634">
    <property type="term" value="C:nucleus"/>
    <property type="evidence" value="ECO:0007669"/>
    <property type="project" value="UniProtKB-ARBA"/>
</dbReference>
<organism evidence="7">
    <name type="scientific">Aplanochytrium stocchinoi</name>
    <dbReference type="NCBI Taxonomy" id="215587"/>
    <lineage>
        <taxon>Eukaryota</taxon>
        <taxon>Sar</taxon>
        <taxon>Stramenopiles</taxon>
        <taxon>Bigyra</taxon>
        <taxon>Labyrinthulomycetes</taxon>
        <taxon>Thraustochytrida</taxon>
        <taxon>Thraustochytriidae</taxon>
        <taxon>Aplanochytrium</taxon>
    </lineage>
</organism>
<name>A0A7S3LRE4_9STRA</name>
<evidence type="ECO:0000259" key="6">
    <source>
        <dbReference type="Pfam" id="PF01974"/>
    </source>
</evidence>
<evidence type="ECO:0000256" key="3">
    <source>
        <dbReference type="ARBA" id="ARBA00022694"/>
    </source>
</evidence>
<feature type="domain" description="tRNA intron endonuclease catalytic" evidence="6">
    <location>
        <begin position="116"/>
        <end position="199"/>
    </location>
</feature>
<keyword evidence="3" id="KW-0819">tRNA processing</keyword>
<dbReference type="GO" id="GO:0000379">
    <property type="term" value="P:tRNA-type intron splice site recognition and cleavage"/>
    <property type="evidence" value="ECO:0007669"/>
    <property type="project" value="TreeGrafter"/>
</dbReference>
<dbReference type="PANTHER" id="PTHR13070:SF0">
    <property type="entry name" value="TRNA-SPLICING ENDONUCLEASE SUBUNIT SEN34"/>
    <property type="match status" value="1"/>
</dbReference>
<evidence type="ECO:0000256" key="5">
    <source>
        <dbReference type="ARBA" id="ARBA00034031"/>
    </source>
</evidence>
<accession>A0A7S3LRE4</accession>
<proteinExistence type="inferred from homology"/>
<dbReference type="InterPro" id="IPR036167">
    <property type="entry name" value="tRNA_intron_Endo_cat-like_sf"/>
</dbReference>
<comment type="similarity">
    <text evidence="1">Belongs to the tRNA-intron endonuclease family.</text>
</comment>
<dbReference type="GO" id="GO:0003676">
    <property type="term" value="F:nucleic acid binding"/>
    <property type="evidence" value="ECO:0007669"/>
    <property type="project" value="InterPro"/>
</dbReference>
<comment type="catalytic activity">
    <reaction evidence="5">
        <text>pretRNA = a 3'-half-tRNA molecule with a 5'-OH end + a 5'-half-tRNA molecule with a 2',3'-cyclic phosphate end + an intron with a 2',3'-cyclic phosphate and a 5'-hydroxyl terminus.</text>
        <dbReference type="EC" id="4.6.1.16"/>
    </reaction>
</comment>
<dbReference type="InterPro" id="IPR006677">
    <property type="entry name" value="tRNA_intron_Endonuc_cat-like"/>
</dbReference>
<evidence type="ECO:0000256" key="1">
    <source>
        <dbReference type="ARBA" id="ARBA00008078"/>
    </source>
</evidence>
<dbReference type="SUPFAM" id="SSF53032">
    <property type="entry name" value="tRNA-intron endonuclease catalytic domain-like"/>
    <property type="match status" value="1"/>
</dbReference>
<dbReference type="Gene3D" id="3.40.1350.10">
    <property type="match status" value="1"/>
</dbReference>
<gene>
    <name evidence="7" type="ORF">ASTO00021_LOCUS5964</name>
</gene>
<protein>
    <recommendedName>
        <fullName evidence="2">tRNA-intron lyase</fullName>
        <ecNumber evidence="2">4.6.1.16</ecNumber>
    </recommendedName>
</protein>
<dbReference type="CDD" id="cd22363">
    <property type="entry name" value="tRNA-intron_lyase_C"/>
    <property type="match status" value="1"/>
</dbReference>
<dbReference type="PANTHER" id="PTHR13070">
    <property type="entry name" value="TRNA-SPLICING ENDONUCLEASE SUBUNIT SEN34-RELATED"/>
    <property type="match status" value="1"/>
</dbReference>
<dbReference type="Pfam" id="PF01974">
    <property type="entry name" value="tRNA_int_endo"/>
    <property type="match status" value="1"/>
</dbReference>
<dbReference type="EC" id="4.6.1.16" evidence="2"/>
<evidence type="ECO:0000256" key="4">
    <source>
        <dbReference type="ARBA" id="ARBA00023239"/>
    </source>
</evidence>
<sequence>MSKATEAELAVYVCDSTTAVCLNSHKLLSAQYSNNSSSSTKSKGRSKSLFFSPLPLTLEEALCAHIDDSIDVRVFPTDNTSVWLAKSVSQSQKLETAHNGKASQFVDILLGRPELERRLHVFLDFWKNGWFIGSGSNFGVHFLVYESHPSSCHSRYMVYVCDPIAEEAENHPCEWQSLASLARKVNKVALLAFVSENHNSQGRKISYLSLESCLLKPQKSWN</sequence>